<dbReference type="GeneID" id="103178470"/>
<dbReference type="CDD" id="cd03162">
    <property type="entry name" value="peripherin_like_LEL"/>
    <property type="match status" value="1"/>
</dbReference>
<organism evidence="7 8">
    <name type="scientific">Callorhinchus milii</name>
    <name type="common">Ghost shark</name>
    <dbReference type="NCBI Taxonomy" id="7868"/>
    <lineage>
        <taxon>Eukaryota</taxon>
        <taxon>Metazoa</taxon>
        <taxon>Chordata</taxon>
        <taxon>Craniata</taxon>
        <taxon>Vertebrata</taxon>
        <taxon>Chondrichthyes</taxon>
        <taxon>Holocephali</taxon>
        <taxon>Chimaeriformes</taxon>
        <taxon>Callorhinchidae</taxon>
        <taxon>Callorhinchus</taxon>
    </lineage>
</organism>
<dbReference type="KEGG" id="cmk:103178470"/>
<name>A0A4W3JLN0_CALMI</name>
<dbReference type="GeneTree" id="ENSGT00940000163655"/>
<reference evidence="7" key="4">
    <citation type="submission" date="2025-08" db="UniProtKB">
        <authorList>
            <consortium name="Ensembl"/>
        </authorList>
    </citation>
    <scope>IDENTIFICATION</scope>
</reference>
<evidence type="ECO:0000313" key="7">
    <source>
        <dbReference type="Ensembl" id="ENSCMIP00000044384.1"/>
    </source>
</evidence>
<evidence type="ECO:0000256" key="5">
    <source>
        <dbReference type="ARBA" id="ARBA00023136"/>
    </source>
</evidence>
<keyword evidence="3 6" id="KW-0812">Transmembrane</keyword>
<protein>
    <submittedName>
        <fullName evidence="7">Peripherin 2-like a</fullName>
    </submittedName>
</protein>
<dbReference type="InterPro" id="IPR018499">
    <property type="entry name" value="Tetraspanin/Peripherin"/>
</dbReference>
<evidence type="ECO:0000256" key="3">
    <source>
        <dbReference type="ARBA" id="ARBA00022692"/>
    </source>
</evidence>
<proteinExistence type="inferred from homology"/>
<dbReference type="SUPFAM" id="SSF48652">
    <property type="entry name" value="Tetraspanin"/>
    <property type="match status" value="1"/>
</dbReference>
<reference evidence="8" key="2">
    <citation type="journal article" date="2007" name="PLoS Biol.">
        <title>Survey sequencing and comparative analysis of the elephant shark (Callorhinchus milii) genome.</title>
        <authorList>
            <person name="Venkatesh B."/>
            <person name="Kirkness E.F."/>
            <person name="Loh Y.H."/>
            <person name="Halpern A.L."/>
            <person name="Lee A.P."/>
            <person name="Johnson J."/>
            <person name="Dandona N."/>
            <person name="Viswanathan L.D."/>
            <person name="Tay A."/>
            <person name="Venter J.C."/>
            <person name="Strausberg R.L."/>
            <person name="Brenner S."/>
        </authorList>
    </citation>
    <scope>NUCLEOTIDE SEQUENCE [LARGE SCALE GENOMIC DNA]</scope>
</reference>
<evidence type="ECO:0000256" key="4">
    <source>
        <dbReference type="ARBA" id="ARBA00022989"/>
    </source>
</evidence>
<keyword evidence="8" id="KW-1185">Reference proteome</keyword>
<gene>
    <name evidence="7" type="primary">LOC103178470</name>
</gene>
<comment type="similarity">
    <text evidence="2">Belongs to the PRPH2/ROM1 family.</text>
</comment>
<dbReference type="PRINTS" id="PR00218">
    <property type="entry name" value="PERIPHERNRDS"/>
</dbReference>
<dbReference type="RefSeq" id="XP_007891423.1">
    <property type="nucleotide sequence ID" value="XM_007893232.2"/>
</dbReference>
<feature type="transmembrane region" description="Helical" evidence="6">
    <location>
        <begin position="98"/>
        <end position="120"/>
    </location>
</feature>
<dbReference type="InParanoid" id="A0A4W3JLN0"/>
<feature type="transmembrane region" description="Helical" evidence="6">
    <location>
        <begin position="60"/>
        <end position="78"/>
    </location>
</feature>
<dbReference type="PANTHER" id="PTHR19282">
    <property type="entry name" value="TETRASPANIN"/>
    <property type="match status" value="1"/>
</dbReference>
<evidence type="ECO:0000313" key="8">
    <source>
        <dbReference type="Proteomes" id="UP000314986"/>
    </source>
</evidence>
<dbReference type="OrthoDB" id="9836210at2759"/>
<feature type="transmembrane region" description="Helical" evidence="6">
    <location>
        <begin position="20"/>
        <end position="40"/>
    </location>
</feature>
<dbReference type="Pfam" id="PF00335">
    <property type="entry name" value="Tetraspanin"/>
    <property type="match status" value="1"/>
</dbReference>
<dbReference type="FunFam" id="1.10.1450.10:FF:000002">
    <property type="entry name" value="Retinal outer segment membrane protein 1"/>
    <property type="match status" value="1"/>
</dbReference>
<reference evidence="8" key="3">
    <citation type="journal article" date="2014" name="Nature">
        <title>Elephant shark genome provides unique insights into gnathostome evolution.</title>
        <authorList>
            <consortium name="International Elephant Shark Genome Sequencing Consortium"/>
            <person name="Venkatesh B."/>
            <person name="Lee A.P."/>
            <person name="Ravi V."/>
            <person name="Maurya A.K."/>
            <person name="Lian M.M."/>
            <person name="Swann J.B."/>
            <person name="Ohta Y."/>
            <person name="Flajnik M.F."/>
            <person name="Sutoh Y."/>
            <person name="Kasahara M."/>
            <person name="Hoon S."/>
            <person name="Gangu V."/>
            <person name="Roy S.W."/>
            <person name="Irimia M."/>
            <person name="Korzh V."/>
            <person name="Kondrychyn I."/>
            <person name="Lim Z.W."/>
            <person name="Tay B.H."/>
            <person name="Tohari S."/>
            <person name="Kong K.W."/>
            <person name="Ho S."/>
            <person name="Lorente-Galdos B."/>
            <person name="Quilez J."/>
            <person name="Marques-Bonet T."/>
            <person name="Raney B.J."/>
            <person name="Ingham P.W."/>
            <person name="Tay A."/>
            <person name="Hillier L.W."/>
            <person name="Minx P."/>
            <person name="Boehm T."/>
            <person name="Wilson R.K."/>
            <person name="Brenner S."/>
            <person name="Warren W.C."/>
        </authorList>
    </citation>
    <scope>NUCLEOTIDE SEQUENCE [LARGE SCALE GENOMIC DNA]</scope>
</reference>
<comment type="subcellular location">
    <subcellularLocation>
        <location evidence="1">Membrane</location>
        <topology evidence="1">Multi-pass membrane protein</topology>
    </subcellularLocation>
</comment>
<dbReference type="STRING" id="7868.ENSCMIP00000044384"/>
<accession>A0A4W3JLN0</accession>
<evidence type="ECO:0000256" key="2">
    <source>
        <dbReference type="ARBA" id="ARBA00010674"/>
    </source>
</evidence>
<dbReference type="InterPro" id="IPR042026">
    <property type="entry name" value="Peripherin_LEL"/>
</dbReference>
<dbReference type="GO" id="GO:0007601">
    <property type="term" value="P:visual perception"/>
    <property type="evidence" value="ECO:0007669"/>
    <property type="project" value="InterPro"/>
</dbReference>
<dbReference type="PANTHER" id="PTHR19282:SF184">
    <property type="entry name" value="PERIPHERIN 2 LIKE-RELATED"/>
    <property type="match status" value="1"/>
</dbReference>
<reference evidence="7" key="5">
    <citation type="submission" date="2025-09" db="UniProtKB">
        <authorList>
            <consortium name="Ensembl"/>
        </authorList>
    </citation>
    <scope>IDENTIFICATION</scope>
</reference>
<dbReference type="InterPro" id="IPR000830">
    <property type="entry name" value="Peripherin/rom-1"/>
</dbReference>
<dbReference type="Gene3D" id="1.10.1450.10">
    <property type="entry name" value="Tetraspanin"/>
    <property type="match status" value="1"/>
</dbReference>
<sequence>MAILRVKFTKDKRDRLAQVLWILNWVSVITGVILFSMGLFLKIEIRKRSEVMANREVDSVPHMLIVVGTIACGINFLGGKICYDCSDTNKFSRWKMVMLPYIICTFFFTFCILVGALMCYTMRNELEESLYVGLREAMKFYKDTDTPGRCFLKRTVDQLQIDFHCCGNKGFRDWFEIQWISNRYLDMRSKDVQDRLKSNIDGKFLVDGVPFSCCNPNSPRACIQYNLTDSSAYYNYDYQNEELNLWMKGCRQALLEYYTEIMQSIGLMALIIWLFELSVLIGVRYLQTAMENVHLQGDPECESEGWLLENNFVETARTNFNIMKNLHKVDQVSTVSGAEDLNIHDNTAEYGPDKVPPKSID</sequence>
<evidence type="ECO:0000256" key="1">
    <source>
        <dbReference type="ARBA" id="ARBA00004141"/>
    </source>
</evidence>
<evidence type="ECO:0000256" key="6">
    <source>
        <dbReference type="SAM" id="Phobius"/>
    </source>
</evidence>
<dbReference type="OMA" id="LQIGFRC"/>
<feature type="transmembrane region" description="Helical" evidence="6">
    <location>
        <begin position="265"/>
        <end position="286"/>
    </location>
</feature>
<dbReference type="AlphaFoldDB" id="A0A4W3JLN0"/>
<dbReference type="Ensembl" id="ENSCMIT00000045023.1">
    <property type="protein sequence ID" value="ENSCMIP00000044384.1"/>
    <property type="gene ID" value="ENSCMIG00000018361.1"/>
</dbReference>
<dbReference type="InterPro" id="IPR008952">
    <property type="entry name" value="Tetraspanin_EC2_sf"/>
</dbReference>
<reference evidence="8" key="1">
    <citation type="journal article" date="2006" name="Science">
        <title>Ancient noncoding elements conserved in the human genome.</title>
        <authorList>
            <person name="Venkatesh B."/>
            <person name="Kirkness E.F."/>
            <person name="Loh Y.H."/>
            <person name="Halpern A.L."/>
            <person name="Lee A.P."/>
            <person name="Johnson J."/>
            <person name="Dandona N."/>
            <person name="Viswanathan L.D."/>
            <person name="Tay A."/>
            <person name="Venter J.C."/>
            <person name="Strausberg R.L."/>
            <person name="Brenner S."/>
        </authorList>
    </citation>
    <scope>NUCLEOTIDE SEQUENCE [LARGE SCALE GENOMIC DNA]</scope>
</reference>
<dbReference type="Proteomes" id="UP000314986">
    <property type="component" value="Unassembled WGS sequence"/>
</dbReference>
<keyword evidence="4 6" id="KW-1133">Transmembrane helix</keyword>
<dbReference type="GO" id="GO:0005886">
    <property type="term" value="C:plasma membrane"/>
    <property type="evidence" value="ECO:0007669"/>
    <property type="project" value="TreeGrafter"/>
</dbReference>
<keyword evidence="5 6" id="KW-0472">Membrane</keyword>